<gene>
    <name evidence="2" type="ORF">A0H81_14144</name>
</gene>
<dbReference type="EMBL" id="LUGG01000038">
    <property type="protein sequence ID" value="OBZ65978.1"/>
    <property type="molecule type" value="Genomic_DNA"/>
</dbReference>
<feature type="compositionally biased region" description="Polar residues" evidence="1">
    <location>
        <begin position="147"/>
        <end position="160"/>
    </location>
</feature>
<proteinExistence type="predicted"/>
<dbReference type="Proteomes" id="UP000092993">
    <property type="component" value="Unassembled WGS sequence"/>
</dbReference>
<evidence type="ECO:0000313" key="2">
    <source>
        <dbReference type="EMBL" id="OBZ65978.1"/>
    </source>
</evidence>
<protein>
    <submittedName>
        <fullName evidence="2">Uncharacterized protein</fullName>
    </submittedName>
</protein>
<sequence>MDAEILRGQPRIIADLHRAAYRSCASGILTFRDAENVPRQKPEKHAWSRQDDWMGLLAWNKYSNICSEYATGNLRGGKSGFGKPKYIPVVAFVKFYSDLARNTGGVHRRDSDSRKHASSLFTSRTPRSFHPTLARPSGLVTHLGTRMPTSNSEDSLLNPL</sequence>
<dbReference type="AlphaFoldDB" id="A0A1C7LN35"/>
<feature type="region of interest" description="Disordered" evidence="1">
    <location>
        <begin position="104"/>
        <end position="160"/>
    </location>
</feature>
<accession>A0A1C7LN35</accession>
<keyword evidence="3" id="KW-1185">Reference proteome</keyword>
<comment type="caution">
    <text evidence="2">The sequence shown here is derived from an EMBL/GenBank/DDBJ whole genome shotgun (WGS) entry which is preliminary data.</text>
</comment>
<reference evidence="2 3" key="1">
    <citation type="submission" date="2016-03" db="EMBL/GenBank/DDBJ databases">
        <title>Whole genome sequencing of Grifola frondosa 9006-11.</title>
        <authorList>
            <person name="Min B."/>
            <person name="Park H."/>
            <person name="Kim J.-G."/>
            <person name="Cho H."/>
            <person name="Oh Y.-L."/>
            <person name="Kong W.-S."/>
            <person name="Choi I.-G."/>
        </authorList>
    </citation>
    <scope>NUCLEOTIDE SEQUENCE [LARGE SCALE GENOMIC DNA]</scope>
    <source>
        <strain evidence="2 3">9006-11</strain>
    </source>
</reference>
<name>A0A1C7LN35_GRIFR</name>
<organism evidence="2 3">
    <name type="scientific">Grifola frondosa</name>
    <name type="common">Maitake</name>
    <name type="synonym">Polyporus frondosus</name>
    <dbReference type="NCBI Taxonomy" id="5627"/>
    <lineage>
        <taxon>Eukaryota</taxon>
        <taxon>Fungi</taxon>
        <taxon>Dikarya</taxon>
        <taxon>Basidiomycota</taxon>
        <taxon>Agaricomycotina</taxon>
        <taxon>Agaricomycetes</taxon>
        <taxon>Polyporales</taxon>
        <taxon>Grifolaceae</taxon>
        <taxon>Grifola</taxon>
    </lineage>
</organism>
<evidence type="ECO:0000256" key="1">
    <source>
        <dbReference type="SAM" id="MobiDB-lite"/>
    </source>
</evidence>
<evidence type="ECO:0000313" key="3">
    <source>
        <dbReference type="Proteomes" id="UP000092993"/>
    </source>
</evidence>